<keyword evidence="5" id="KW-0804">Transcription</keyword>
<evidence type="ECO:0000313" key="11">
    <source>
        <dbReference type="Proteomes" id="UP000244924"/>
    </source>
</evidence>
<organism evidence="10 11">
    <name type="scientific">Albidovulum aquaemixtae</name>
    <dbReference type="NCBI Taxonomy" id="1542388"/>
    <lineage>
        <taxon>Bacteria</taxon>
        <taxon>Pseudomonadati</taxon>
        <taxon>Pseudomonadota</taxon>
        <taxon>Alphaproteobacteria</taxon>
        <taxon>Rhodobacterales</taxon>
        <taxon>Paracoccaceae</taxon>
        <taxon>Albidovulum</taxon>
    </lineage>
</organism>
<feature type="modified residue" description="4-aspartylphosphate" evidence="6">
    <location>
        <position position="53"/>
    </location>
</feature>
<dbReference type="GO" id="GO:0005829">
    <property type="term" value="C:cytosol"/>
    <property type="evidence" value="ECO:0007669"/>
    <property type="project" value="TreeGrafter"/>
</dbReference>
<dbReference type="PROSITE" id="PS50110">
    <property type="entry name" value="RESPONSE_REGULATORY"/>
    <property type="match status" value="1"/>
</dbReference>
<sequence>MAERILVVDDDRQLTSFLERFLQKQGYQVSTAATATQMGLAMEHQEFDLIVLDIGLPDGDGFEVTREIRKSSELPIVVLTARDEVFDRVIGLELGADDYLTKPFEPRELLARIKSVLRRSRAPEPAATAATNLRFRDFSGFRMDLVARTLCRSSDDTPIGVTSTEYALLLALTDHPGKVLTRSAILDALYGNSTAVTDRAIDAHIVRLRRKLDEGDHERSLIRTVHGVGYTLAADVVTAR</sequence>
<dbReference type="GO" id="GO:0000976">
    <property type="term" value="F:transcription cis-regulatory region binding"/>
    <property type="evidence" value="ECO:0007669"/>
    <property type="project" value="TreeGrafter"/>
</dbReference>
<dbReference type="Proteomes" id="UP000244924">
    <property type="component" value="Unassembled WGS sequence"/>
</dbReference>
<accession>A0A2R8B316</accession>
<dbReference type="SMART" id="SM00862">
    <property type="entry name" value="Trans_reg_C"/>
    <property type="match status" value="1"/>
</dbReference>
<dbReference type="InterPro" id="IPR016032">
    <property type="entry name" value="Sig_transdc_resp-reg_C-effctor"/>
</dbReference>
<protein>
    <submittedName>
        <fullName evidence="10">Transcriptional regulatory protein OmpR</fullName>
    </submittedName>
</protein>
<dbReference type="EMBL" id="OMOQ01000001">
    <property type="protein sequence ID" value="SPH17024.1"/>
    <property type="molecule type" value="Genomic_DNA"/>
</dbReference>
<dbReference type="SMART" id="SM00448">
    <property type="entry name" value="REC"/>
    <property type="match status" value="1"/>
</dbReference>
<dbReference type="InterPro" id="IPR001867">
    <property type="entry name" value="OmpR/PhoB-type_DNA-bd"/>
</dbReference>
<dbReference type="SUPFAM" id="SSF52172">
    <property type="entry name" value="CheY-like"/>
    <property type="match status" value="1"/>
</dbReference>
<reference evidence="10 11" key="1">
    <citation type="submission" date="2018-03" db="EMBL/GenBank/DDBJ databases">
        <authorList>
            <person name="Keele B.F."/>
        </authorList>
    </citation>
    <scope>NUCLEOTIDE SEQUENCE [LARGE SCALE GENOMIC DNA]</scope>
    <source>
        <strain evidence="10 11">CECT 8626</strain>
    </source>
</reference>
<evidence type="ECO:0000256" key="5">
    <source>
        <dbReference type="ARBA" id="ARBA00023163"/>
    </source>
</evidence>
<dbReference type="PROSITE" id="PS51755">
    <property type="entry name" value="OMPR_PHOB"/>
    <property type="match status" value="1"/>
</dbReference>
<feature type="domain" description="OmpR/PhoB-type" evidence="9">
    <location>
        <begin position="133"/>
        <end position="234"/>
    </location>
</feature>
<dbReference type="Pfam" id="PF00486">
    <property type="entry name" value="Trans_reg_C"/>
    <property type="match status" value="1"/>
</dbReference>
<feature type="DNA-binding region" description="OmpR/PhoB-type" evidence="7">
    <location>
        <begin position="133"/>
        <end position="234"/>
    </location>
</feature>
<proteinExistence type="predicted"/>
<dbReference type="InterPro" id="IPR001789">
    <property type="entry name" value="Sig_transdc_resp-reg_receiver"/>
</dbReference>
<dbReference type="GO" id="GO:0032993">
    <property type="term" value="C:protein-DNA complex"/>
    <property type="evidence" value="ECO:0007669"/>
    <property type="project" value="TreeGrafter"/>
</dbReference>
<dbReference type="SUPFAM" id="SSF46894">
    <property type="entry name" value="C-terminal effector domain of the bipartite response regulators"/>
    <property type="match status" value="1"/>
</dbReference>
<gene>
    <name evidence="10" type="primary">ompR_1</name>
    <name evidence="10" type="ORF">DEA8626_00538</name>
</gene>
<dbReference type="OrthoDB" id="9802426at2"/>
<dbReference type="RefSeq" id="WP_108851507.1">
    <property type="nucleotide sequence ID" value="NZ_OMOQ01000001.1"/>
</dbReference>
<dbReference type="AlphaFoldDB" id="A0A2R8B316"/>
<evidence type="ECO:0000256" key="1">
    <source>
        <dbReference type="ARBA" id="ARBA00022553"/>
    </source>
</evidence>
<dbReference type="PANTHER" id="PTHR48111:SF4">
    <property type="entry name" value="DNA-BINDING DUAL TRANSCRIPTIONAL REGULATOR OMPR"/>
    <property type="match status" value="1"/>
</dbReference>
<dbReference type="Gene3D" id="3.40.50.2300">
    <property type="match status" value="1"/>
</dbReference>
<dbReference type="InterPro" id="IPR036388">
    <property type="entry name" value="WH-like_DNA-bd_sf"/>
</dbReference>
<evidence type="ECO:0000259" key="8">
    <source>
        <dbReference type="PROSITE" id="PS50110"/>
    </source>
</evidence>
<evidence type="ECO:0000256" key="7">
    <source>
        <dbReference type="PROSITE-ProRule" id="PRU01091"/>
    </source>
</evidence>
<dbReference type="InterPro" id="IPR011006">
    <property type="entry name" value="CheY-like_superfamily"/>
</dbReference>
<dbReference type="Pfam" id="PF00072">
    <property type="entry name" value="Response_reg"/>
    <property type="match status" value="1"/>
</dbReference>
<keyword evidence="2" id="KW-0902">Two-component regulatory system</keyword>
<feature type="domain" description="Response regulatory" evidence="8">
    <location>
        <begin position="4"/>
        <end position="117"/>
    </location>
</feature>
<evidence type="ECO:0000313" key="10">
    <source>
        <dbReference type="EMBL" id="SPH17024.1"/>
    </source>
</evidence>
<evidence type="ECO:0000256" key="3">
    <source>
        <dbReference type="ARBA" id="ARBA00023015"/>
    </source>
</evidence>
<dbReference type="CDD" id="cd00383">
    <property type="entry name" value="trans_reg_C"/>
    <property type="match status" value="1"/>
</dbReference>
<evidence type="ECO:0000256" key="2">
    <source>
        <dbReference type="ARBA" id="ARBA00023012"/>
    </source>
</evidence>
<dbReference type="FunFam" id="3.40.50.2300:FF:000001">
    <property type="entry name" value="DNA-binding response regulator PhoB"/>
    <property type="match status" value="1"/>
</dbReference>
<keyword evidence="3" id="KW-0805">Transcription regulation</keyword>
<evidence type="ECO:0000256" key="6">
    <source>
        <dbReference type="PROSITE-ProRule" id="PRU00169"/>
    </source>
</evidence>
<keyword evidence="4 7" id="KW-0238">DNA-binding</keyword>
<dbReference type="InterPro" id="IPR039420">
    <property type="entry name" value="WalR-like"/>
</dbReference>
<dbReference type="Gene3D" id="1.10.10.10">
    <property type="entry name" value="Winged helix-like DNA-binding domain superfamily/Winged helix DNA-binding domain"/>
    <property type="match status" value="1"/>
</dbReference>
<name>A0A2R8B316_9RHOB</name>
<evidence type="ECO:0000259" key="9">
    <source>
        <dbReference type="PROSITE" id="PS51755"/>
    </source>
</evidence>
<keyword evidence="1 6" id="KW-0597">Phosphoprotein</keyword>
<keyword evidence="11" id="KW-1185">Reference proteome</keyword>
<evidence type="ECO:0000256" key="4">
    <source>
        <dbReference type="ARBA" id="ARBA00023125"/>
    </source>
</evidence>
<dbReference type="GO" id="GO:0000156">
    <property type="term" value="F:phosphorelay response regulator activity"/>
    <property type="evidence" value="ECO:0007669"/>
    <property type="project" value="TreeGrafter"/>
</dbReference>
<dbReference type="PANTHER" id="PTHR48111">
    <property type="entry name" value="REGULATOR OF RPOS"/>
    <property type="match status" value="1"/>
</dbReference>
<dbReference type="Gene3D" id="6.10.250.690">
    <property type="match status" value="1"/>
</dbReference>
<dbReference type="GO" id="GO:0006355">
    <property type="term" value="P:regulation of DNA-templated transcription"/>
    <property type="evidence" value="ECO:0007669"/>
    <property type="project" value="InterPro"/>
</dbReference>